<protein>
    <recommendedName>
        <fullName evidence="1">Soluble ligand binding domain-containing protein</fullName>
    </recommendedName>
</protein>
<name>A0A382JUF2_9ZZZZ</name>
<feature type="domain" description="Soluble ligand binding" evidence="1">
    <location>
        <begin position="62"/>
        <end position="108"/>
    </location>
</feature>
<feature type="non-terminal residue" evidence="2">
    <location>
        <position position="1"/>
    </location>
</feature>
<feature type="non-terminal residue" evidence="2">
    <location>
        <position position="433"/>
    </location>
</feature>
<evidence type="ECO:0000313" key="2">
    <source>
        <dbReference type="EMBL" id="SVC15376.1"/>
    </source>
</evidence>
<feature type="domain" description="Soluble ligand binding" evidence="1">
    <location>
        <begin position="145"/>
        <end position="189"/>
    </location>
</feature>
<dbReference type="AlphaFoldDB" id="A0A382JUF2"/>
<dbReference type="Gene3D" id="3.10.560.10">
    <property type="entry name" value="Outer membrane lipoprotein wza domain like"/>
    <property type="match status" value="4"/>
</dbReference>
<gene>
    <name evidence="2" type="ORF">METZ01_LOCUS268230</name>
</gene>
<dbReference type="InterPro" id="IPR019554">
    <property type="entry name" value="Soluble_ligand-bd"/>
</dbReference>
<dbReference type="PANTHER" id="PTHR33619:SF3">
    <property type="entry name" value="POLYSACCHARIDE EXPORT PROTEIN GFCE-RELATED"/>
    <property type="match status" value="1"/>
</dbReference>
<accession>A0A382JUF2</accession>
<sequence length="433" mass="46708">VTREGFIVIPDVGQIFVNGLTLGDLTDVLYGRLGAVYSGVRRGADATTTFHLALGRLRSNLVYIVGDVSIPAGYQISSVATVFNALYNAGGPSEQGSMRSIEVRRGGRLVAELDLYDYLIRGDASADIRLEQGDRIFVPIVGSQVSIQGLVRRPAIYELKPGEQLRDLIAFAGGPRPEAYVRRIQIDRILPPAERTPGLERVIVDVDLEALADNEDFALLDGDRVTVSGIGERRSNQVVVEGHVERPGLFELVPNMTLGDVITRAGGLRLDAFDVVAHLIRVVPSDSTTVLERVSLDVGGQPVPDVLLRELDRVVIYGRSELRTDVFVSINGEIKNPGSFPFAVGMTAEDLLLAAGGFTDAADPLTAQLVRQEGRITLGDTVAISRDIVFDPALPSALDGFDGVAPEPASGLDMARDIELRSGDRVFVRRMQG</sequence>
<dbReference type="Pfam" id="PF10531">
    <property type="entry name" value="SLBB"/>
    <property type="match status" value="4"/>
</dbReference>
<proteinExistence type="predicted"/>
<dbReference type="InterPro" id="IPR049712">
    <property type="entry name" value="Poly_export"/>
</dbReference>
<evidence type="ECO:0000259" key="1">
    <source>
        <dbReference type="Pfam" id="PF10531"/>
    </source>
</evidence>
<reference evidence="2" key="1">
    <citation type="submission" date="2018-05" db="EMBL/GenBank/DDBJ databases">
        <authorList>
            <person name="Lanie J.A."/>
            <person name="Ng W.-L."/>
            <person name="Kazmierczak K.M."/>
            <person name="Andrzejewski T.M."/>
            <person name="Davidsen T.M."/>
            <person name="Wayne K.J."/>
            <person name="Tettelin H."/>
            <person name="Glass J.I."/>
            <person name="Rusch D."/>
            <person name="Podicherti R."/>
            <person name="Tsui H.-C.T."/>
            <person name="Winkler M.E."/>
        </authorList>
    </citation>
    <scope>NUCLEOTIDE SEQUENCE</scope>
</reference>
<feature type="domain" description="Soluble ligand binding" evidence="1">
    <location>
        <begin position="328"/>
        <end position="375"/>
    </location>
</feature>
<feature type="domain" description="Soluble ligand binding" evidence="1">
    <location>
        <begin position="238"/>
        <end position="274"/>
    </location>
</feature>
<organism evidence="2">
    <name type="scientific">marine metagenome</name>
    <dbReference type="NCBI Taxonomy" id="408172"/>
    <lineage>
        <taxon>unclassified sequences</taxon>
        <taxon>metagenomes</taxon>
        <taxon>ecological metagenomes</taxon>
    </lineage>
</organism>
<dbReference type="GO" id="GO:0015159">
    <property type="term" value="F:polysaccharide transmembrane transporter activity"/>
    <property type="evidence" value="ECO:0007669"/>
    <property type="project" value="InterPro"/>
</dbReference>
<dbReference type="PANTHER" id="PTHR33619">
    <property type="entry name" value="POLYSACCHARIDE EXPORT PROTEIN GFCE-RELATED"/>
    <property type="match status" value="1"/>
</dbReference>
<dbReference type="EMBL" id="UINC01076321">
    <property type="protein sequence ID" value="SVC15376.1"/>
    <property type="molecule type" value="Genomic_DNA"/>
</dbReference>